<accession>A0A2A4SMU4</accession>
<dbReference type="PANTHER" id="PTHR42792:SF2">
    <property type="entry name" value="FLAGELLIN"/>
    <property type="match status" value="1"/>
</dbReference>
<dbReference type="InterPro" id="IPR001029">
    <property type="entry name" value="Flagellin_N"/>
</dbReference>
<dbReference type="Gene3D" id="2.40.40.20">
    <property type="match status" value="1"/>
</dbReference>
<dbReference type="PRINTS" id="PR00207">
    <property type="entry name" value="FLAGELLIN"/>
</dbReference>
<feature type="non-terminal residue" evidence="2">
    <location>
        <position position="414"/>
    </location>
</feature>
<dbReference type="GO" id="GO:0005198">
    <property type="term" value="F:structural molecule activity"/>
    <property type="evidence" value="ECO:0007669"/>
    <property type="project" value="InterPro"/>
</dbReference>
<comment type="caution">
    <text evidence="2">The sequence shown here is derived from an EMBL/GenBank/DDBJ whole genome shotgun (WGS) entry which is preliminary data.</text>
</comment>
<dbReference type="Proteomes" id="UP000218113">
    <property type="component" value="Unassembled WGS sequence"/>
</dbReference>
<dbReference type="SUPFAM" id="SSF64518">
    <property type="entry name" value="Phase 1 flagellin"/>
    <property type="match status" value="1"/>
</dbReference>
<dbReference type="Pfam" id="PF00669">
    <property type="entry name" value="Flagellin_N"/>
    <property type="match status" value="1"/>
</dbReference>
<evidence type="ECO:0000259" key="1">
    <source>
        <dbReference type="Pfam" id="PF00669"/>
    </source>
</evidence>
<organism evidence="2 3">
    <name type="scientific">SAR324 cluster bacterium</name>
    <dbReference type="NCBI Taxonomy" id="2024889"/>
    <lineage>
        <taxon>Bacteria</taxon>
        <taxon>Deltaproteobacteria</taxon>
        <taxon>SAR324 cluster</taxon>
    </lineage>
</organism>
<dbReference type="SUPFAM" id="SSF50692">
    <property type="entry name" value="ADC-like"/>
    <property type="match status" value="1"/>
</dbReference>
<dbReference type="AlphaFoldDB" id="A0A2A4SMU4"/>
<evidence type="ECO:0000313" key="3">
    <source>
        <dbReference type="Proteomes" id="UP000218113"/>
    </source>
</evidence>
<dbReference type="InterPro" id="IPR009010">
    <property type="entry name" value="Asp_de-COase-like_dom_sf"/>
</dbReference>
<feature type="domain" description="Flagellin N-terminal" evidence="1">
    <location>
        <begin position="5"/>
        <end position="143"/>
    </location>
</feature>
<protein>
    <recommendedName>
        <fullName evidence="1">Flagellin N-terminal domain-containing protein</fullName>
    </recommendedName>
</protein>
<dbReference type="Gene3D" id="1.20.1330.10">
    <property type="entry name" value="f41 fragment of flagellin, N-terminal domain"/>
    <property type="match status" value="1"/>
</dbReference>
<evidence type="ECO:0000313" key="2">
    <source>
        <dbReference type="EMBL" id="PCI22434.1"/>
    </source>
</evidence>
<dbReference type="GO" id="GO:0009288">
    <property type="term" value="C:bacterial-type flagellum"/>
    <property type="evidence" value="ECO:0007669"/>
    <property type="project" value="InterPro"/>
</dbReference>
<gene>
    <name evidence="2" type="ORF">COB67_13405</name>
</gene>
<dbReference type="InterPro" id="IPR001492">
    <property type="entry name" value="Flagellin"/>
</dbReference>
<sequence>MALRINHNTAAINAHRNLQANDAGMAKTLEKLSSGLKINRASDGPAALVISEQMRAQIAGMNQAIDNSETSISMVQTAEANLSEVSAQLVNIRQLAIHAANEGVNDERMLEADQKEITNALATVARIAEQAQFGNKRLLDGSNGATGTTTGSDLEFVGANLSTEDSATNGFEVRINQGATKSNVTGEVALTQDIISSGETLTVIENGRKASYTTTGDDSVETAVQNLRSEIRKNGLSVDVELGEEGTLQVSHKEFGSEQGFQVSSSTMGVLSSEAGEIEVAQAGQDIHGTINGETATGKGQVLTGIGGAENTEGLSIRYTGELVRDIPGSTDTGISGEAASIEGAEGARIKVKAQVTRRVESGVAFTPFHFGGHMEGKDMSDKYPEGSAPYVVGEACNTVFTYGYDSVTQMQES</sequence>
<dbReference type="EMBL" id="NVSR01000161">
    <property type="protein sequence ID" value="PCI22434.1"/>
    <property type="molecule type" value="Genomic_DNA"/>
</dbReference>
<proteinExistence type="predicted"/>
<name>A0A2A4SMU4_9DELT</name>
<reference evidence="3" key="1">
    <citation type="submission" date="2017-08" db="EMBL/GenBank/DDBJ databases">
        <title>A dynamic microbial community with high functional redundancy inhabits the cold, oxic subseafloor aquifer.</title>
        <authorList>
            <person name="Tully B.J."/>
            <person name="Wheat C.G."/>
            <person name="Glazer B.T."/>
            <person name="Huber J.A."/>
        </authorList>
    </citation>
    <scope>NUCLEOTIDE SEQUENCE [LARGE SCALE GENOMIC DNA]</scope>
</reference>
<dbReference type="PANTHER" id="PTHR42792">
    <property type="entry name" value="FLAGELLIN"/>
    <property type="match status" value="1"/>
</dbReference>